<protein>
    <submittedName>
        <fullName evidence="1">Uncharacterized protein</fullName>
    </submittedName>
</protein>
<gene>
    <name evidence="1" type="ORF">HGQ17_02765</name>
</gene>
<reference evidence="1 2" key="1">
    <citation type="submission" date="2020-04" db="EMBL/GenBank/DDBJ databases">
        <title>Nesterenkonia sp. nov., isolated from marine sediment.</title>
        <authorList>
            <person name="Zhang G."/>
        </authorList>
    </citation>
    <scope>NUCLEOTIDE SEQUENCE [LARGE SCALE GENOMIC DNA]</scope>
    <source>
        <strain evidence="1 2">MY13</strain>
    </source>
</reference>
<dbReference type="AlphaFoldDB" id="A0A7X8TI87"/>
<dbReference type="Proteomes" id="UP000523139">
    <property type="component" value="Unassembled WGS sequence"/>
</dbReference>
<dbReference type="EMBL" id="JABAHY010000001">
    <property type="protein sequence ID" value="NLS08940.1"/>
    <property type="molecule type" value="Genomic_DNA"/>
</dbReference>
<keyword evidence="2" id="KW-1185">Reference proteome</keyword>
<accession>A0A7X8TI87</accession>
<organism evidence="1 2">
    <name type="scientific">Nesterenkonia sedimenti</name>
    <dbReference type="NCBI Taxonomy" id="1463632"/>
    <lineage>
        <taxon>Bacteria</taxon>
        <taxon>Bacillati</taxon>
        <taxon>Actinomycetota</taxon>
        <taxon>Actinomycetes</taxon>
        <taxon>Micrococcales</taxon>
        <taxon>Micrococcaceae</taxon>
        <taxon>Nesterenkonia</taxon>
    </lineage>
</organism>
<sequence length="161" mass="18227">MGSRWSSWNSGFDGLRFRLSGDEYEPRAYSEGGDYGVETAEFVEQQTYQAEGLHNQYDDWAEDGEIADNPAIAFPVEERENYERICRERLEDAEVDDLEAGEMTGWLQETDRGEVTGVLAGVYGEHTTVTLHSEGTDAEVIRNSLDEIAEYIEDQLAEIED</sequence>
<evidence type="ECO:0000313" key="2">
    <source>
        <dbReference type="Proteomes" id="UP000523139"/>
    </source>
</evidence>
<comment type="caution">
    <text evidence="1">The sequence shown here is derived from an EMBL/GenBank/DDBJ whole genome shotgun (WGS) entry which is preliminary data.</text>
</comment>
<evidence type="ECO:0000313" key="1">
    <source>
        <dbReference type="EMBL" id="NLS08940.1"/>
    </source>
</evidence>
<dbReference type="RefSeq" id="WP_168886406.1">
    <property type="nucleotide sequence ID" value="NZ_JABAHY010000001.1"/>
</dbReference>
<proteinExistence type="predicted"/>
<name>A0A7X8TI87_9MICC</name>